<name>A0ABS8W960_9GAMM</name>
<dbReference type="SUPFAM" id="SSF88659">
    <property type="entry name" value="Sigma3 and sigma4 domains of RNA polymerase sigma factors"/>
    <property type="match status" value="1"/>
</dbReference>
<dbReference type="InterPro" id="IPR002852">
    <property type="entry name" value="UPF0251"/>
</dbReference>
<organism evidence="3 4">
    <name type="scientific">Motilimonas cestriensis</name>
    <dbReference type="NCBI Taxonomy" id="2742685"/>
    <lineage>
        <taxon>Bacteria</taxon>
        <taxon>Pseudomonadati</taxon>
        <taxon>Pseudomonadota</taxon>
        <taxon>Gammaproteobacteria</taxon>
        <taxon>Alteromonadales</taxon>
        <taxon>Alteromonadales genera incertae sedis</taxon>
        <taxon>Motilimonas</taxon>
    </lineage>
</organism>
<evidence type="ECO:0000313" key="3">
    <source>
        <dbReference type="EMBL" id="MCE2594334.1"/>
    </source>
</evidence>
<evidence type="ECO:0000256" key="1">
    <source>
        <dbReference type="ARBA" id="ARBA00009350"/>
    </source>
</evidence>
<dbReference type="PANTHER" id="PTHR37478:SF2">
    <property type="entry name" value="UPF0251 PROTEIN TK0562"/>
    <property type="match status" value="1"/>
</dbReference>
<dbReference type="EMBL" id="JAIMJA010000004">
    <property type="protein sequence ID" value="MCE2594334.1"/>
    <property type="molecule type" value="Genomic_DNA"/>
</dbReference>
<keyword evidence="4" id="KW-1185">Reference proteome</keyword>
<comment type="caution">
    <text evidence="3">The sequence shown here is derived from an EMBL/GenBank/DDBJ whole genome shotgun (WGS) entry which is preliminary data.</text>
</comment>
<sequence length="103" mass="11717">MRPKIKRHICPHHGSPYRFFKPNGIPTSELNQVSIAVDEFEAIRLVDLEGLSQQDAAKQMQVSRQTFANILKQARHKITHALVHGEALALGENRPIIEQKESR</sequence>
<dbReference type="InterPro" id="IPR036388">
    <property type="entry name" value="WH-like_DNA-bd_sf"/>
</dbReference>
<dbReference type="Pfam" id="PF02001">
    <property type="entry name" value="DUF134"/>
    <property type="match status" value="1"/>
</dbReference>
<accession>A0ABS8W960</accession>
<evidence type="ECO:0000256" key="2">
    <source>
        <dbReference type="HAMAP-Rule" id="MF_00674"/>
    </source>
</evidence>
<dbReference type="HAMAP" id="MF_00674">
    <property type="entry name" value="UPF0251"/>
    <property type="match status" value="1"/>
</dbReference>
<dbReference type="PANTHER" id="PTHR37478">
    <property type="match status" value="1"/>
</dbReference>
<reference evidence="3 4" key="1">
    <citation type="journal article" date="2022" name="Environ. Microbiol. Rep.">
        <title>Eco-phylogenetic analyses reveal divergent evolution of vitamin B12 metabolism in the marine bacterial family 'Psychromonadaceae'.</title>
        <authorList>
            <person name="Jin X."/>
            <person name="Yang Y."/>
            <person name="Cao H."/>
            <person name="Gao B."/>
            <person name="Zhao Z."/>
        </authorList>
    </citation>
    <scope>NUCLEOTIDE SEQUENCE [LARGE SCALE GENOMIC DNA]</scope>
    <source>
        <strain evidence="3 4">MKS20</strain>
    </source>
</reference>
<dbReference type="Proteomes" id="UP001201273">
    <property type="component" value="Unassembled WGS sequence"/>
</dbReference>
<proteinExistence type="inferred from homology"/>
<dbReference type="InterPro" id="IPR013324">
    <property type="entry name" value="RNA_pol_sigma_r3/r4-like"/>
</dbReference>
<gene>
    <name evidence="3" type="ORF">K6Y31_05855</name>
</gene>
<evidence type="ECO:0000313" key="4">
    <source>
        <dbReference type="Proteomes" id="UP001201273"/>
    </source>
</evidence>
<protein>
    <recommendedName>
        <fullName evidence="2">UPF0251 protein K6Y31_05855</fullName>
    </recommendedName>
</protein>
<dbReference type="RefSeq" id="WP_232800630.1">
    <property type="nucleotide sequence ID" value="NZ_CP170335.1"/>
</dbReference>
<dbReference type="Gene3D" id="1.10.10.10">
    <property type="entry name" value="Winged helix-like DNA-binding domain superfamily/Winged helix DNA-binding domain"/>
    <property type="match status" value="1"/>
</dbReference>
<comment type="similarity">
    <text evidence="1 2">Belongs to the UPF0251 family.</text>
</comment>